<dbReference type="GO" id="GO:0008774">
    <property type="term" value="F:acetaldehyde dehydrogenase (acetylating) activity"/>
    <property type="evidence" value="ECO:0007669"/>
    <property type="project" value="UniProtKB-EC"/>
</dbReference>
<keyword evidence="1 3" id="KW-0560">Oxidoreductase</keyword>
<dbReference type="AlphaFoldDB" id="A0A3B0UTV8"/>
<dbReference type="Pfam" id="PF25137">
    <property type="entry name" value="ADH_Fe_C"/>
    <property type="match status" value="1"/>
</dbReference>
<feature type="domain" description="Fe-containing alcohol dehydrogenase-like C-terminal" evidence="2">
    <location>
        <begin position="24"/>
        <end position="219"/>
    </location>
</feature>
<dbReference type="InterPro" id="IPR056798">
    <property type="entry name" value="ADH_Fe_C"/>
</dbReference>
<evidence type="ECO:0000256" key="1">
    <source>
        <dbReference type="ARBA" id="ARBA00023002"/>
    </source>
</evidence>
<dbReference type="PANTHER" id="PTHR11496:SF83">
    <property type="entry name" value="HYDROXYACID-OXOACID TRANSHYDROGENASE, MITOCHONDRIAL"/>
    <property type="match status" value="1"/>
</dbReference>
<protein>
    <submittedName>
        <fullName evidence="3">Acetaldehyde dehydrogenase / Alcohol dehydrogenase</fullName>
        <ecNumber evidence="3">1.1.1.1</ecNumber>
        <ecNumber evidence="3">1.2.1.10</ecNumber>
    </submittedName>
</protein>
<dbReference type="EC" id="1.1.1.1" evidence="3"/>
<gene>
    <name evidence="3" type="ORF">MNBD_CHLOROFLEXI01-1007</name>
</gene>
<dbReference type="InterPro" id="IPR039697">
    <property type="entry name" value="Alcohol_dehydrogenase_Fe"/>
</dbReference>
<accession>A0A3B0UTV8</accession>
<dbReference type="GO" id="GO:0046872">
    <property type="term" value="F:metal ion binding"/>
    <property type="evidence" value="ECO:0007669"/>
    <property type="project" value="InterPro"/>
</dbReference>
<dbReference type="SUPFAM" id="SSF56796">
    <property type="entry name" value="Dehydroquinate synthase-like"/>
    <property type="match status" value="1"/>
</dbReference>
<name>A0A3B0UTV8_9ZZZZ</name>
<dbReference type="PANTHER" id="PTHR11496">
    <property type="entry name" value="ALCOHOL DEHYDROGENASE"/>
    <property type="match status" value="1"/>
</dbReference>
<evidence type="ECO:0000313" key="3">
    <source>
        <dbReference type="EMBL" id="VAW29752.1"/>
    </source>
</evidence>
<dbReference type="Gene3D" id="1.20.1090.10">
    <property type="entry name" value="Dehydroquinate synthase-like - alpha domain"/>
    <property type="match status" value="1"/>
</dbReference>
<dbReference type="PROSITE" id="PS00913">
    <property type="entry name" value="ADH_IRON_1"/>
    <property type="match status" value="1"/>
</dbReference>
<organism evidence="3">
    <name type="scientific">hydrothermal vent metagenome</name>
    <dbReference type="NCBI Taxonomy" id="652676"/>
    <lineage>
        <taxon>unclassified sequences</taxon>
        <taxon>metagenomes</taxon>
        <taxon>ecological metagenomes</taxon>
    </lineage>
</organism>
<dbReference type="InterPro" id="IPR018211">
    <property type="entry name" value="ADH_Fe_CS"/>
</dbReference>
<dbReference type="EMBL" id="UOEU01000002">
    <property type="protein sequence ID" value="VAW29752.1"/>
    <property type="molecule type" value="Genomic_DNA"/>
</dbReference>
<dbReference type="FunFam" id="1.20.1090.10:FF:000001">
    <property type="entry name" value="Aldehyde-alcohol dehydrogenase"/>
    <property type="match status" value="1"/>
</dbReference>
<reference evidence="3" key="1">
    <citation type="submission" date="2018-06" db="EMBL/GenBank/DDBJ databases">
        <authorList>
            <person name="Zhirakovskaya E."/>
        </authorList>
    </citation>
    <scope>NUCLEOTIDE SEQUENCE</scope>
</reference>
<dbReference type="EC" id="1.2.1.10" evidence="3"/>
<feature type="non-terminal residue" evidence="3">
    <location>
        <position position="1"/>
    </location>
</feature>
<sequence length="230" mass="24707">SREATPDMAIVDPVFTQNLPAFITADTGIDVLGHAIEAYSCTWANDFTDGLCLQAARMVFQYLPRAVADGANDPEAREKMANAAAIAGITLGNSQIALAHAMGHSAGGLFKTIPHGRITAVFLPYTIQFVANGGVGRYADLCAIIGQPASDEADAAQKLAAATLKLMKQINLPATLQEAGITKKELEAHMETLCEHVIIDTNTLMSRRIPEEDEVEKLFWCAFNGRSVDF</sequence>
<dbReference type="GO" id="GO:0004022">
    <property type="term" value="F:alcohol dehydrogenase (NAD+) activity"/>
    <property type="evidence" value="ECO:0007669"/>
    <property type="project" value="UniProtKB-EC"/>
</dbReference>
<dbReference type="GO" id="GO:0005739">
    <property type="term" value="C:mitochondrion"/>
    <property type="evidence" value="ECO:0007669"/>
    <property type="project" value="TreeGrafter"/>
</dbReference>
<evidence type="ECO:0000259" key="2">
    <source>
        <dbReference type="Pfam" id="PF25137"/>
    </source>
</evidence>
<proteinExistence type="predicted"/>